<reference evidence="6" key="1">
    <citation type="submission" date="2022-03" db="EMBL/GenBank/DDBJ databases">
        <title>Streptomyces 7R015 and 7R016 isolated from Barleria lupulina in Thailand.</title>
        <authorList>
            <person name="Kanchanasin P."/>
            <person name="Phongsopitanun W."/>
            <person name="Tanasupawat S."/>
        </authorList>
    </citation>
    <scope>NUCLEOTIDE SEQUENCE</scope>
    <source>
        <strain evidence="6">7R016</strain>
    </source>
</reference>
<evidence type="ECO:0000256" key="4">
    <source>
        <dbReference type="PROSITE-ProRule" id="PRU00335"/>
    </source>
</evidence>
<keyword evidence="3" id="KW-0804">Transcription</keyword>
<dbReference type="Gene3D" id="1.10.357.10">
    <property type="entry name" value="Tetracycline Repressor, domain 2"/>
    <property type="match status" value="1"/>
</dbReference>
<sequence>MPHSDEPPLTQPRQRRKRAYHHGDLRAAVIDAGFALLAEKGLDAFSVAEIARRVGVSTAAPYRHFADRDEIVAAMATQAARELATEMRDAVDAAGDEPVERFAVTAGVYVRYVAQRGAGFNVIFATRLQKLRDESLAAAGRELIDLLLGLAVATGRTPADALVLMERHIALAHGYVGLFRDGFFPQRNALGEVADHAIQGSRDLAGNATAH</sequence>
<dbReference type="Proteomes" id="UP001165270">
    <property type="component" value="Unassembled WGS sequence"/>
</dbReference>
<feature type="domain" description="HTH tetR-type" evidence="5">
    <location>
        <begin position="23"/>
        <end position="83"/>
    </location>
</feature>
<dbReference type="InterPro" id="IPR009057">
    <property type="entry name" value="Homeodomain-like_sf"/>
</dbReference>
<gene>
    <name evidence="6" type="ORF">MQN93_39070</name>
</gene>
<evidence type="ECO:0000313" key="7">
    <source>
        <dbReference type="Proteomes" id="UP001165270"/>
    </source>
</evidence>
<dbReference type="PANTHER" id="PTHR30055:SF220">
    <property type="entry name" value="TETR-FAMILY REGULATORY PROTEIN"/>
    <property type="match status" value="1"/>
</dbReference>
<proteinExistence type="predicted"/>
<organism evidence="6 7">
    <name type="scientific">Streptomyces spinosisporus</name>
    <dbReference type="NCBI Taxonomy" id="2927582"/>
    <lineage>
        <taxon>Bacteria</taxon>
        <taxon>Bacillati</taxon>
        <taxon>Actinomycetota</taxon>
        <taxon>Actinomycetes</taxon>
        <taxon>Kitasatosporales</taxon>
        <taxon>Streptomycetaceae</taxon>
        <taxon>Streptomyces</taxon>
    </lineage>
</organism>
<keyword evidence="7" id="KW-1185">Reference proteome</keyword>
<keyword evidence="1" id="KW-0805">Transcription regulation</keyword>
<dbReference type="SUPFAM" id="SSF46689">
    <property type="entry name" value="Homeodomain-like"/>
    <property type="match status" value="1"/>
</dbReference>
<keyword evidence="2 4" id="KW-0238">DNA-binding</keyword>
<dbReference type="Pfam" id="PF13305">
    <property type="entry name" value="TetR_C_33"/>
    <property type="match status" value="1"/>
</dbReference>
<evidence type="ECO:0000259" key="5">
    <source>
        <dbReference type="PROSITE" id="PS50977"/>
    </source>
</evidence>
<dbReference type="PANTHER" id="PTHR30055">
    <property type="entry name" value="HTH-TYPE TRANSCRIPTIONAL REGULATOR RUTR"/>
    <property type="match status" value="1"/>
</dbReference>
<dbReference type="RefSeq" id="WP_242713222.1">
    <property type="nucleotide sequence ID" value="NZ_JALDAX010000024.1"/>
</dbReference>
<protein>
    <submittedName>
        <fullName evidence="6">TetR/AcrR family transcriptional regulator</fullName>
    </submittedName>
</protein>
<evidence type="ECO:0000256" key="1">
    <source>
        <dbReference type="ARBA" id="ARBA00023015"/>
    </source>
</evidence>
<evidence type="ECO:0000313" key="6">
    <source>
        <dbReference type="EMBL" id="MCI3245725.1"/>
    </source>
</evidence>
<dbReference type="Pfam" id="PF00440">
    <property type="entry name" value="TetR_N"/>
    <property type="match status" value="1"/>
</dbReference>
<dbReference type="SUPFAM" id="SSF48498">
    <property type="entry name" value="Tetracyclin repressor-like, C-terminal domain"/>
    <property type="match status" value="1"/>
</dbReference>
<dbReference type="InterPro" id="IPR036271">
    <property type="entry name" value="Tet_transcr_reg_TetR-rel_C_sf"/>
</dbReference>
<evidence type="ECO:0000256" key="3">
    <source>
        <dbReference type="ARBA" id="ARBA00023163"/>
    </source>
</evidence>
<accession>A0ABS9XUY1</accession>
<name>A0ABS9XUY1_9ACTN</name>
<dbReference type="PROSITE" id="PS50977">
    <property type="entry name" value="HTH_TETR_2"/>
    <property type="match status" value="1"/>
</dbReference>
<evidence type="ECO:0000256" key="2">
    <source>
        <dbReference type="ARBA" id="ARBA00023125"/>
    </source>
</evidence>
<dbReference type="InterPro" id="IPR050109">
    <property type="entry name" value="HTH-type_TetR-like_transc_reg"/>
</dbReference>
<dbReference type="PRINTS" id="PR00455">
    <property type="entry name" value="HTHTETR"/>
</dbReference>
<dbReference type="EMBL" id="JALDAX010000024">
    <property type="protein sequence ID" value="MCI3245725.1"/>
    <property type="molecule type" value="Genomic_DNA"/>
</dbReference>
<dbReference type="InterPro" id="IPR025996">
    <property type="entry name" value="MT1864/Rv1816-like_C"/>
</dbReference>
<dbReference type="InterPro" id="IPR001647">
    <property type="entry name" value="HTH_TetR"/>
</dbReference>
<comment type="caution">
    <text evidence="6">The sequence shown here is derived from an EMBL/GenBank/DDBJ whole genome shotgun (WGS) entry which is preliminary data.</text>
</comment>
<feature type="DNA-binding region" description="H-T-H motif" evidence="4">
    <location>
        <begin position="46"/>
        <end position="65"/>
    </location>
</feature>